<dbReference type="SUPFAM" id="SSF58113">
    <property type="entry name" value="Apolipoprotein A-I"/>
    <property type="match status" value="1"/>
</dbReference>
<dbReference type="RefSeq" id="WP_167845852.1">
    <property type="nucleotide sequence ID" value="NZ_CP048014.1"/>
</dbReference>
<name>A0AB35LYA3_9GAMM</name>
<comment type="caution">
    <text evidence="3">The sequence shown here is derived from an EMBL/GenBank/DDBJ whole genome shotgun (WGS) entry which is preliminary data.</text>
</comment>
<dbReference type="Proteomes" id="UP001174419">
    <property type="component" value="Unassembled WGS sequence"/>
</dbReference>
<feature type="coiled-coil region" evidence="1">
    <location>
        <begin position="38"/>
        <end position="80"/>
    </location>
</feature>
<keyword evidence="1" id="KW-0175">Coiled coil</keyword>
<evidence type="ECO:0000313" key="4">
    <source>
        <dbReference type="Proteomes" id="UP001174419"/>
    </source>
</evidence>
<feature type="region of interest" description="Disordered" evidence="2">
    <location>
        <begin position="1"/>
        <end position="24"/>
    </location>
</feature>
<protein>
    <submittedName>
        <fullName evidence="3">Uncharacterized protein</fullName>
    </submittedName>
</protein>
<dbReference type="AlphaFoldDB" id="A0AB35LYA3"/>
<organism evidence="3 4">
    <name type="scientific">Acinetobacter towneri</name>
    <dbReference type="NCBI Taxonomy" id="202956"/>
    <lineage>
        <taxon>Bacteria</taxon>
        <taxon>Pseudomonadati</taxon>
        <taxon>Pseudomonadota</taxon>
        <taxon>Gammaproteobacteria</taxon>
        <taxon>Moraxellales</taxon>
        <taxon>Moraxellaceae</taxon>
        <taxon>Acinetobacter</taxon>
    </lineage>
</organism>
<evidence type="ECO:0000256" key="2">
    <source>
        <dbReference type="SAM" id="MobiDB-lite"/>
    </source>
</evidence>
<reference evidence="3" key="2">
    <citation type="journal article" date="2022" name="Sci. Total Environ.">
        <title>Prevalence, transmission, and molecular epidemiology of tet(X)-positive bacteria among humans, animals, and environmental niches in China: An epidemiological, and genomic-based study.</title>
        <authorList>
            <person name="Dong N."/>
            <person name="Zeng Y."/>
            <person name="Cai C."/>
            <person name="Sun C."/>
            <person name="Lu J."/>
            <person name="Liu C."/>
            <person name="Zhou H."/>
            <person name="Sun Q."/>
            <person name="Shu L."/>
            <person name="Wang H."/>
            <person name="Wang Y."/>
            <person name="Wang S."/>
            <person name="Wu C."/>
            <person name="Chan E.W."/>
            <person name="Chen G."/>
            <person name="Shen Z."/>
            <person name="Chen S."/>
            <person name="Zhang R."/>
        </authorList>
    </citation>
    <scope>NUCLEOTIDE SEQUENCE</scope>
    <source>
        <strain evidence="3">DF49-4</strain>
    </source>
</reference>
<reference evidence="3" key="1">
    <citation type="submission" date="2020-06" db="EMBL/GenBank/DDBJ databases">
        <authorList>
            <person name="Dong N."/>
        </authorList>
    </citation>
    <scope>NUCLEOTIDE SEQUENCE</scope>
    <source>
        <strain evidence="3">DF49-4</strain>
    </source>
</reference>
<accession>A0AB35LYA3</accession>
<proteinExistence type="predicted"/>
<evidence type="ECO:0000256" key="1">
    <source>
        <dbReference type="SAM" id="Coils"/>
    </source>
</evidence>
<sequence length="160" mass="17835">MTEQDKSATEPQNSAIKAVSEGAERLEKVTHDAKEQVLDVVAETQEKLQAEAKQLNASVQEQLGQLKQDVLQKIEALKAQFGSSPKDLGELKDFVKTEFSAIIEDLSKLGKELKEDVSSISVKHKDQLAETFKRSKEHTLEAWKKVNPSKTETNDETDQA</sequence>
<evidence type="ECO:0000313" key="3">
    <source>
        <dbReference type="EMBL" id="MDM1718249.1"/>
    </source>
</evidence>
<dbReference type="Gene3D" id="1.20.120.20">
    <property type="entry name" value="Apolipoprotein"/>
    <property type="match status" value="1"/>
</dbReference>
<gene>
    <name evidence="3" type="ORF">HX110_03645</name>
</gene>
<dbReference type="EMBL" id="JACANG010000004">
    <property type="protein sequence ID" value="MDM1718249.1"/>
    <property type="molecule type" value="Genomic_DNA"/>
</dbReference>